<evidence type="ECO:0000313" key="2">
    <source>
        <dbReference type="EMBL" id="ASQ46325.1"/>
    </source>
</evidence>
<dbReference type="Proteomes" id="UP000201728">
    <property type="component" value="Chromosome"/>
</dbReference>
<dbReference type="EMBL" id="CP016397">
    <property type="protein sequence ID" value="ASQ46325.1"/>
    <property type="molecule type" value="Genomic_DNA"/>
</dbReference>
<keyword evidence="1" id="KW-0472">Membrane</keyword>
<accession>A0A222P3H8</accession>
<keyword evidence="3" id="KW-1185">Reference proteome</keyword>
<protein>
    <submittedName>
        <fullName evidence="2">Uncharacterized protein</fullName>
    </submittedName>
</protein>
<evidence type="ECO:0000313" key="3">
    <source>
        <dbReference type="Proteomes" id="UP000201728"/>
    </source>
</evidence>
<gene>
    <name evidence="2" type="ORF">clem_08870</name>
</gene>
<organism evidence="2 3">
    <name type="scientific">Legionella clemsonensis</name>
    <dbReference type="NCBI Taxonomy" id="1867846"/>
    <lineage>
        <taxon>Bacteria</taxon>
        <taxon>Pseudomonadati</taxon>
        <taxon>Pseudomonadota</taxon>
        <taxon>Gammaproteobacteria</taxon>
        <taxon>Legionellales</taxon>
        <taxon>Legionellaceae</taxon>
        <taxon>Legionella</taxon>
    </lineage>
</organism>
<dbReference type="AlphaFoldDB" id="A0A222P3H8"/>
<name>A0A222P3H8_9GAMM</name>
<evidence type="ECO:0000256" key="1">
    <source>
        <dbReference type="SAM" id="Phobius"/>
    </source>
</evidence>
<proteinExistence type="predicted"/>
<keyword evidence="1" id="KW-0812">Transmembrane</keyword>
<dbReference type="OrthoDB" id="5653760at2"/>
<dbReference type="KEGG" id="lcd:clem_08870"/>
<reference evidence="3" key="1">
    <citation type="submission" date="2016-07" db="EMBL/GenBank/DDBJ databases">
        <authorList>
            <person name="Florea S."/>
            <person name="Webb J.S."/>
            <person name="Jaromczyk J."/>
            <person name="Schardl C.L."/>
        </authorList>
    </citation>
    <scope>NUCLEOTIDE SEQUENCE [LARGE SCALE GENOMIC DNA]</scope>
    <source>
        <strain evidence="3">CDC-D5610</strain>
    </source>
</reference>
<keyword evidence="1" id="KW-1133">Transmembrane helix</keyword>
<sequence>MFAGALIFLVIAIISGIFSFKRPSTSTYVAKLVFYLSVLLFLAFLFSSIVSLAPPRVRTGALPI</sequence>
<dbReference type="RefSeq" id="WP_094091197.1">
    <property type="nucleotide sequence ID" value="NZ_CP016397.1"/>
</dbReference>
<feature type="transmembrane region" description="Helical" evidence="1">
    <location>
        <begin position="29"/>
        <end position="53"/>
    </location>
</feature>